<dbReference type="GO" id="GO:0010112">
    <property type="term" value="P:regulation of systemic acquired resistance"/>
    <property type="evidence" value="ECO:0007669"/>
    <property type="project" value="InterPro"/>
</dbReference>
<evidence type="ECO:0000256" key="1">
    <source>
        <dbReference type="ARBA" id="ARBA00004123"/>
    </source>
</evidence>
<dbReference type="EMBL" id="EF084625">
    <property type="protein sequence ID" value="ABK23937.1"/>
    <property type="molecule type" value="mRNA"/>
</dbReference>
<keyword evidence="3" id="KW-0539">Nucleus</keyword>
<dbReference type="OMA" id="WALMDRI"/>
<evidence type="ECO:0000313" key="5">
    <source>
        <dbReference type="EMBL" id="ABK23937.1"/>
    </source>
</evidence>
<dbReference type="Pfam" id="PF15699">
    <property type="entry name" value="NPR1_interact"/>
    <property type="match status" value="1"/>
</dbReference>
<evidence type="ECO:0000256" key="3">
    <source>
        <dbReference type="ARBA" id="ARBA00023242"/>
    </source>
</evidence>
<dbReference type="AlphaFoldDB" id="A9NTH6"/>
<organism evidence="5">
    <name type="scientific">Picea sitchensis</name>
    <name type="common">Sitka spruce</name>
    <name type="synonym">Pinus sitchensis</name>
    <dbReference type="NCBI Taxonomy" id="3332"/>
    <lineage>
        <taxon>Eukaryota</taxon>
        <taxon>Viridiplantae</taxon>
        <taxon>Streptophyta</taxon>
        <taxon>Embryophyta</taxon>
        <taxon>Tracheophyta</taxon>
        <taxon>Spermatophyta</taxon>
        <taxon>Pinopsida</taxon>
        <taxon>Pinidae</taxon>
        <taxon>Conifers I</taxon>
        <taxon>Pinales</taxon>
        <taxon>Pinaceae</taxon>
        <taxon>Picea</taxon>
    </lineage>
</organism>
<sequence length="161" mass="18042">MASCEGTKRLFDMESSASGQPEASNTEPDRVEAKRHRTAMENAGDDFEEFWALMDRIRYMKTNVTDLGIWEAVCMPAENLDVKVIKSKSPWIPSFEWEDFCVSAAKDTVPADTGICSSSSSEEKVRQSIQPANHLKTPPFWKDAYNNLPAESFDLNVEASP</sequence>
<comment type="similarity">
    <text evidence="2">Belongs to the NPR1-interactor family.</text>
</comment>
<name>A9NTH6_PICSI</name>
<comment type="subcellular location">
    <subcellularLocation>
        <location evidence="1">Nucleus</location>
    </subcellularLocation>
</comment>
<accession>A9NTH6</accession>
<evidence type="ECO:0000256" key="4">
    <source>
        <dbReference type="SAM" id="MobiDB-lite"/>
    </source>
</evidence>
<dbReference type="InterPro" id="IPR031425">
    <property type="entry name" value="NPR1/NH1-interacting"/>
</dbReference>
<feature type="compositionally biased region" description="Basic and acidic residues" evidence="4">
    <location>
        <begin position="1"/>
        <end position="12"/>
    </location>
</feature>
<proteinExistence type="evidence at transcript level"/>
<feature type="compositionally biased region" description="Polar residues" evidence="4">
    <location>
        <begin position="15"/>
        <end position="26"/>
    </location>
</feature>
<dbReference type="GO" id="GO:0005634">
    <property type="term" value="C:nucleus"/>
    <property type="evidence" value="ECO:0007669"/>
    <property type="project" value="UniProtKB-SubCell"/>
</dbReference>
<protein>
    <submittedName>
        <fullName evidence="5">Uncharacterized protein</fullName>
    </submittedName>
</protein>
<reference evidence="5" key="1">
    <citation type="journal article" date="2008" name="BMC Genomics">
        <title>A conifer genomics resource of 200,000 spruce (Picea spp.) ESTs and 6,464 high-quality, sequence-finished full-length cDNAs for Sitka spruce (Picea sitchensis).</title>
        <authorList>
            <person name="Ralph S.G."/>
            <person name="Chun H.J."/>
            <person name="Kolosova N."/>
            <person name="Cooper D."/>
            <person name="Oddy C."/>
            <person name="Ritland C.E."/>
            <person name="Kirkpatrick R."/>
            <person name="Moore R."/>
            <person name="Barber S."/>
            <person name="Holt R.A."/>
            <person name="Jones S.J."/>
            <person name="Marra M.A."/>
            <person name="Douglas C.J."/>
            <person name="Ritland K."/>
            <person name="Bohlmann J."/>
        </authorList>
    </citation>
    <scope>NUCLEOTIDE SEQUENCE</scope>
    <source>
        <tissue evidence="5">Green portion of the leader tissue</tissue>
    </source>
</reference>
<evidence type="ECO:0000256" key="2">
    <source>
        <dbReference type="ARBA" id="ARBA00009937"/>
    </source>
</evidence>
<feature type="region of interest" description="Disordered" evidence="4">
    <location>
        <begin position="1"/>
        <end position="35"/>
    </location>
</feature>